<feature type="binding site" evidence="8">
    <location>
        <position position="403"/>
    </location>
    <ligand>
        <name>Na(+)</name>
        <dbReference type="ChEBI" id="CHEBI:29101"/>
        <label>1</label>
    </ligand>
</feature>
<keyword evidence="9" id="KW-1015">Disulfide bond</keyword>
<reference evidence="12" key="1">
    <citation type="submission" date="2021-03" db="EMBL/GenBank/DDBJ databases">
        <authorList>
            <person name="Bekaert M."/>
        </authorList>
    </citation>
    <scope>NUCLEOTIDE SEQUENCE</scope>
</reference>
<feature type="transmembrane region" description="Helical" evidence="11">
    <location>
        <begin position="247"/>
        <end position="268"/>
    </location>
</feature>
<evidence type="ECO:0000256" key="1">
    <source>
        <dbReference type="ARBA" id="ARBA00004141"/>
    </source>
</evidence>
<proteinExistence type="inferred from homology"/>
<feature type="transmembrane region" description="Helical" evidence="11">
    <location>
        <begin position="20"/>
        <end position="38"/>
    </location>
</feature>
<feature type="binding site" evidence="8">
    <location>
        <position position="33"/>
    </location>
    <ligand>
        <name>Na(+)</name>
        <dbReference type="ChEBI" id="CHEBI:29101"/>
        <label>1</label>
    </ligand>
</feature>
<dbReference type="InterPro" id="IPR037272">
    <property type="entry name" value="SNS_sf"/>
</dbReference>
<dbReference type="GO" id="GO:0046872">
    <property type="term" value="F:metal ion binding"/>
    <property type="evidence" value="ECO:0007669"/>
    <property type="project" value="UniProtKB-KW"/>
</dbReference>
<dbReference type="GO" id="GO:0005886">
    <property type="term" value="C:plasma membrane"/>
    <property type="evidence" value="ECO:0007669"/>
    <property type="project" value="TreeGrafter"/>
</dbReference>
<evidence type="ECO:0000256" key="2">
    <source>
        <dbReference type="ARBA" id="ARBA00006459"/>
    </source>
</evidence>
<feature type="transmembrane region" description="Helical" evidence="11">
    <location>
        <begin position="329"/>
        <end position="354"/>
    </location>
</feature>
<feature type="binding site" evidence="8">
    <location>
        <position position="26"/>
    </location>
    <ligand>
        <name>Na(+)</name>
        <dbReference type="ChEBI" id="CHEBI:29101"/>
        <label>1</label>
    </ligand>
</feature>
<comment type="similarity">
    <text evidence="2 10">Belongs to the sodium:neurotransmitter symporter (SNF) (TC 2.A.22) family.</text>
</comment>
<keyword evidence="8" id="KW-0915">Sodium</keyword>
<keyword evidence="5 11" id="KW-1133">Transmembrane helix</keyword>
<dbReference type="GO" id="GO:0005283">
    <property type="term" value="F:amino acid:sodium symporter activity"/>
    <property type="evidence" value="ECO:0007669"/>
    <property type="project" value="TreeGrafter"/>
</dbReference>
<keyword evidence="4 10" id="KW-0812">Transmembrane</keyword>
<sequence length="554" mass="62101">MEKSKEQTETRETWSGRLEFLLSCAGYCIGPGNIWRFPYLCYKNGGGTFLIPYFIFMIIGALPMYFIEFSVAQYSGRSAISLWEISPLFKGTGYGMVILTVIISVYFNVTMAWILYYLYNSFTSVLPWSTCNNHWNTKQCYALGGSNLSLGNETANNFSNLYGLFNVTMSYSNLNGNITGTHLISNKTILEEKLTASEEFWRYNVLQISSGIDNMGHIHLGLLICLAIAWLFTFICVCNGIKVSGKVVYVTVTFPYIILLVLLIRAVMLPGASEGLKFYLIPKWDKLLSTQLWGEAALQIFFTSGVGWGTMITYASFNKFHHNIYRDSLIVPLMNSGTSLFAGFVTFSVLGFMAHEKGVSVEKVVTQGPGLTFVTYPEAISRLPLSPLWAVLFYLMLLTVAIDSQFGFVETINASLIDEFPKVLRHRKKTLSAVLCLLEFILGIPLVMQNAWSLGGFMVCNIPLSPSNVVFCILYLTHTYPSWAVGTGWIIGLISLIPIPVCFAMSLCRSEGTLKQRLKEKIKASPKWRPQLDAFKSPLDSVTLLQKKELEHTI</sequence>
<dbReference type="SUPFAM" id="SSF161070">
    <property type="entry name" value="SNF-like"/>
    <property type="match status" value="1"/>
</dbReference>
<keyword evidence="3 10" id="KW-0813">Transport</keyword>
<evidence type="ECO:0000256" key="11">
    <source>
        <dbReference type="SAM" id="Phobius"/>
    </source>
</evidence>
<feature type="binding site" evidence="8">
    <location>
        <position position="335"/>
    </location>
    <ligand>
        <name>Na(+)</name>
        <dbReference type="ChEBI" id="CHEBI:29101"/>
        <label>1</label>
    </ligand>
</feature>
<dbReference type="PANTHER" id="PTHR11616">
    <property type="entry name" value="SODIUM/CHLORIDE DEPENDENT TRANSPORTER"/>
    <property type="match status" value="1"/>
</dbReference>
<dbReference type="PROSITE" id="PS00610">
    <property type="entry name" value="NA_NEUROTRAN_SYMP_1"/>
    <property type="match status" value="1"/>
</dbReference>
<evidence type="ECO:0000256" key="5">
    <source>
        <dbReference type="ARBA" id="ARBA00022989"/>
    </source>
</evidence>
<dbReference type="PRINTS" id="PR00176">
    <property type="entry name" value="NANEUSMPORT"/>
</dbReference>
<feature type="binding site" evidence="8">
    <location>
        <position position="404"/>
    </location>
    <ligand>
        <name>Na(+)</name>
        <dbReference type="ChEBI" id="CHEBI:29101"/>
        <label>1</label>
    </ligand>
</feature>
<evidence type="ECO:0000256" key="6">
    <source>
        <dbReference type="ARBA" id="ARBA00023136"/>
    </source>
</evidence>
<dbReference type="EMBL" id="CAJPWZ010000541">
    <property type="protein sequence ID" value="CAG2195995.1"/>
    <property type="molecule type" value="Genomic_DNA"/>
</dbReference>
<evidence type="ECO:0000256" key="10">
    <source>
        <dbReference type="RuleBase" id="RU003732"/>
    </source>
</evidence>
<evidence type="ECO:0000313" key="13">
    <source>
        <dbReference type="Proteomes" id="UP000683360"/>
    </source>
</evidence>
<keyword evidence="6 11" id="KW-0472">Membrane</keyword>
<evidence type="ECO:0000256" key="3">
    <source>
        <dbReference type="ARBA" id="ARBA00022448"/>
    </source>
</evidence>
<evidence type="ECO:0000256" key="7">
    <source>
        <dbReference type="ARBA" id="ARBA00023180"/>
    </source>
</evidence>
<feature type="transmembrane region" description="Helical" evidence="11">
    <location>
        <begin position="483"/>
        <end position="507"/>
    </location>
</feature>
<evidence type="ECO:0000256" key="4">
    <source>
        <dbReference type="ARBA" id="ARBA00022692"/>
    </source>
</evidence>
<dbReference type="Pfam" id="PF00209">
    <property type="entry name" value="SNF"/>
    <property type="match status" value="1"/>
</dbReference>
<name>A0A8S3QN25_MYTED</name>
<feature type="transmembrane region" description="Helical" evidence="11">
    <location>
        <begin position="388"/>
        <end position="409"/>
    </location>
</feature>
<evidence type="ECO:0000256" key="8">
    <source>
        <dbReference type="PIRSR" id="PIRSR600175-1"/>
    </source>
</evidence>
<keyword evidence="7" id="KW-0325">Glycoprotein</keyword>
<evidence type="ECO:0000313" key="12">
    <source>
        <dbReference type="EMBL" id="CAG2195995.1"/>
    </source>
</evidence>
<dbReference type="PANTHER" id="PTHR11616:SF321">
    <property type="entry name" value="SODIUM-DEPENDENT NUTRIENT AMINO ACID TRANSPORTER 1-RELATED"/>
    <property type="match status" value="1"/>
</dbReference>
<accession>A0A8S3QN25</accession>
<keyword evidence="13" id="KW-1185">Reference proteome</keyword>
<evidence type="ECO:0000256" key="9">
    <source>
        <dbReference type="PIRSR" id="PIRSR600175-2"/>
    </source>
</evidence>
<keyword evidence="8" id="KW-0479">Metal-binding</keyword>
<protein>
    <recommendedName>
        <fullName evidence="10">Transporter</fullName>
    </recommendedName>
</protein>
<dbReference type="OrthoDB" id="6155318at2759"/>
<comment type="subcellular location">
    <subcellularLocation>
        <location evidence="1">Membrane</location>
        <topology evidence="1">Multi-pass membrane protein</topology>
    </subcellularLocation>
</comment>
<keyword evidence="10" id="KW-0769">Symport</keyword>
<dbReference type="Proteomes" id="UP000683360">
    <property type="component" value="Unassembled WGS sequence"/>
</dbReference>
<feature type="transmembrane region" description="Helical" evidence="11">
    <location>
        <begin position="93"/>
        <end position="119"/>
    </location>
</feature>
<gene>
    <name evidence="12" type="ORF">MEDL_10894</name>
</gene>
<feature type="transmembrane region" description="Helical" evidence="11">
    <location>
        <begin position="430"/>
        <end position="448"/>
    </location>
</feature>
<dbReference type="AlphaFoldDB" id="A0A8S3QN25"/>
<dbReference type="PROSITE" id="PS50267">
    <property type="entry name" value="NA_NEUROTRAN_SYMP_3"/>
    <property type="match status" value="1"/>
</dbReference>
<organism evidence="12 13">
    <name type="scientific">Mytilus edulis</name>
    <name type="common">Blue mussel</name>
    <dbReference type="NCBI Taxonomy" id="6550"/>
    <lineage>
        <taxon>Eukaryota</taxon>
        <taxon>Metazoa</taxon>
        <taxon>Spiralia</taxon>
        <taxon>Lophotrochozoa</taxon>
        <taxon>Mollusca</taxon>
        <taxon>Bivalvia</taxon>
        <taxon>Autobranchia</taxon>
        <taxon>Pteriomorphia</taxon>
        <taxon>Mytilida</taxon>
        <taxon>Mytiloidea</taxon>
        <taxon>Mytilidae</taxon>
        <taxon>Mytilinae</taxon>
        <taxon>Mytilus</taxon>
    </lineage>
</organism>
<dbReference type="InterPro" id="IPR000175">
    <property type="entry name" value="Na/ntran_symport"/>
</dbReference>
<dbReference type="GO" id="GO:0089718">
    <property type="term" value="P:amino acid import across plasma membrane"/>
    <property type="evidence" value="ECO:0007669"/>
    <property type="project" value="TreeGrafter"/>
</dbReference>
<feature type="disulfide bond" evidence="9">
    <location>
        <begin position="131"/>
        <end position="140"/>
    </location>
</feature>
<comment type="caution">
    <text evidence="12">The sequence shown here is derived from an EMBL/GenBank/DDBJ whole genome shotgun (WGS) entry which is preliminary data.</text>
</comment>
<feature type="transmembrane region" description="Helical" evidence="11">
    <location>
        <begin position="296"/>
        <end position="317"/>
    </location>
</feature>
<feature type="transmembrane region" description="Helical" evidence="11">
    <location>
        <begin position="218"/>
        <end position="240"/>
    </location>
</feature>
<feature type="transmembrane region" description="Helical" evidence="11">
    <location>
        <begin position="50"/>
        <end position="72"/>
    </location>
</feature>
<dbReference type="PROSITE" id="PS00754">
    <property type="entry name" value="NA_NEUROTRAN_SYMP_2"/>
    <property type="match status" value="1"/>
</dbReference>